<evidence type="ECO:0000313" key="3">
    <source>
        <dbReference type="Proteomes" id="UP000559256"/>
    </source>
</evidence>
<feature type="compositionally biased region" description="Basic residues" evidence="1">
    <location>
        <begin position="474"/>
        <end position="488"/>
    </location>
</feature>
<evidence type="ECO:0000256" key="1">
    <source>
        <dbReference type="SAM" id="MobiDB-lite"/>
    </source>
</evidence>
<organism evidence="2 3">
    <name type="scientific">Tetrapyrgos nigripes</name>
    <dbReference type="NCBI Taxonomy" id="182062"/>
    <lineage>
        <taxon>Eukaryota</taxon>
        <taxon>Fungi</taxon>
        <taxon>Dikarya</taxon>
        <taxon>Basidiomycota</taxon>
        <taxon>Agaricomycotina</taxon>
        <taxon>Agaricomycetes</taxon>
        <taxon>Agaricomycetidae</taxon>
        <taxon>Agaricales</taxon>
        <taxon>Marasmiineae</taxon>
        <taxon>Marasmiaceae</taxon>
        <taxon>Tetrapyrgos</taxon>
    </lineage>
</organism>
<proteinExistence type="predicted"/>
<dbReference type="AlphaFoldDB" id="A0A8H5C927"/>
<protein>
    <submittedName>
        <fullName evidence="2">Uncharacterized protein</fullName>
    </submittedName>
</protein>
<comment type="caution">
    <text evidence="2">The sequence shown here is derived from an EMBL/GenBank/DDBJ whole genome shotgun (WGS) entry which is preliminary data.</text>
</comment>
<dbReference type="Proteomes" id="UP000559256">
    <property type="component" value="Unassembled WGS sequence"/>
</dbReference>
<evidence type="ECO:0000313" key="2">
    <source>
        <dbReference type="EMBL" id="KAF5336247.1"/>
    </source>
</evidence>
<feature type="compositionally biased region" description="Low complexity" evidence="1">
    <location>
        <begin position="578"/>
        <end position="604"/>
    </location>
</feature>
<dbReference type="OrthoDB" id="10664977at2759"/>
<feature type="region of interest" description="Disordered" evidence="1">
    <location>
        <begin position="1"/>
        <end position="56"/>
    </location>
</feature>
<sequence>MVKRNITDNEVEANEGGRSEERQQEPPRKKVREVQPEDGYDSDSDEAGGATILENGTGVETRLTRYNGVGAPRATRDLQYYDEDLAEDKAIIVQVEDIVTRVEREEIARFSSELAKTLDSKILDSKTPITEATPLQFADVKLHEWRALLWGLGASDLKVIKNQTELNRLISLVSISHKYGVRAFEQDGLSAFYDKCLPEHSDDYNDQPSILSECSPYTLGRLYAIVMHVLDLSSSSISFNDPLINPLAAPKLNKRQIKSKTLGKSGHPVYCRNIPIMILRHWIARLMPEAKDFTKPLPEPVQPEPSDTVEYPFLEDSVPALVPDYIPDYNKNTGISEVHAAACYALLRTRELSSTGPLSTSTPDQEIDVDVDMDVPMNGTSGVPAVDVSEEVFMSKLVAPTHFLYRDDAKLRFEDKMRILEGEQSLQRVWERVREFGVDLMPLPGSGPPSSSKASPGRTNGAGVGTNGQAKGSPKVKGKKGGKPRSKGTKAPDGSMDPMDLDEDEDESMGNSKEPSSKEPYQFGSGAARAFTFKAKGGDHAKDEDDEIKGPLGSQSSPSYKFNVPESPPRKRTGRFHTPNPQSPSQSPSPSQSQSQTSNGTNTTRSPPRAPGASSIFKFNFIDPHAPHAPNSEAHQDCKRSWGHAFQVATGTASPSASSPSSSWNQTNIPPFDVLALLARVEKTLTEDKKLLNPVDKHGRSLLQPDCKKGALVIVKKVREGVWKTLGKHFAVPEPRRRRLG</sequence>
<dbReference type="EMBL" id="JAACJM010000230">
    <property type="protein sequence ID" value="KAF5336247.1"/>
    <property type="molecule type" value="Genomic_DNA"/>
</dbReference>
<name>A0A8H5C927_9AGAR</name>
<reference evidence="2 3" key="1">
    <citation type="journal article" date="2020" name="ISME J.">
        <title>Uncovering the hidden diversity of litter-decomposition mechanisms in mushroom-forming fungi.</title>
        <authorList>
            <person name="Floudas D."/>
            <person name="Bentzer J."/>
            <person name="Ahren D."/>
            <person name="Johansson T."/>
            <person name="Persson P."/>
            <person name="Tunlid A."/>
        </authorList>
    </citation>
    <scope>NUCLEOTIDE SEQUENCE [LARGE SCALE GENOMIC DNA]</scope>
    <source>
        <strain evidence="2 3">CBS 291.85</strain>
    </source>
</reference>
<feature type="region of interest" description="Disordered" evidence="1">
    <location>
        <begin position="441"/>
        <end position="639"/>
    </location>
</feature>
<feature type="compositionally biased region" description="Basic and acidic residues" evidence="1">
    <location>
        <begin position="15"/>
        <end position="35"/>
    </location>
</feature>
<feature type="compositionally biased region" description="Acidic residues" evidence="1">
    <location>
        <begin position="499"/>
        <end position="508"/>
    </location>
</feature>
<gene>
    <name evidence="2" type="ORF">D9758_014351</name>
</gene>
<accession>A0A8H5C927</accession>
<feature type="compositionally biased region" description="Low complexity" evidence="1">
    <location>
        <begin position="442"/>
        <end position="457"/>
    </location>
</feature>
<feature type="compositionally biased region" description="Acidic residues" evidence="1">
    <location>
        <begin position="36"/>
        <end position="46"/>
    </location>
</feature>
<keyword evidence="3" id="KW-1185">Reference proteome</keyword>